<dbReference type="GO" id="GO:0005247">
    <property type="term" value="F:voltage-gated chloride channel activity"/>
    <property type="evidence" value="ECO:0007669"/>
    <property type="project" value="TreeGrafter"/>
</dbReference>
<dbReference type="GO" id="GO:0034707">
    <property type="term" value="C:chloride channel complex"/>
    <property type="evidence" value="ECO:0007669"/>
    <property type="project" value="UniProtKB-KW"/>
</dbReference>
<evidence type="ECO:0000256" key="6">
    <source>
        <dbReference type="ARBA" id="ARBA00022989"/>
    </source>
</evidence>
<evidence type="ECO:0000313" key="16">
    <source>
        <dbReference type="Proteomes" id="UP000288716"/>
    </source>
</evidence>
<keyword evidence="3 14" id="KW-0812">Transmembrane</keyword>
<dbReference type="InterPro" id="IPR046342">
    <property type="entry name" value="CBS_dom_sf"/>
</dbReference>
<protein>
    <submittedName>
        <fullName evidence="15">Chloride channel protein 2-like protein</fullName>
    </submittedName>
</protein>
<feature type="transmembrane region" description="Helical" evidence="14">
    <location>
        <begin position="166"/>
        <end position="186"/>
    </location>
</feature>
<name>A0A443SJZ2_9ACAR</name>
<comment type="caution">
    <text evidence="15">The sequence shown here is derived from an EMBL/GenBank/DDBJ whole genome shotgun (WGS) entry which is preliminary data.</text>
</comment>
<reference evidence="15 16" key="1">
    <citation type="journal article" date="2018" name="Gigascience">
        <title>Genomes of trombidid mites reveal novel predicted allergens and laterally-transferred genes associated with secondary metabolism.</title>
        <authorList>
            <person name="Dong X."/>
            <person name="Chaisiri K."/>
            <person name="Xia D."/>
            <person name="Armstrong S.D."/>
            <person name="Fang Y."/>
            <person name="Donnelly M.J."/>
            <person name="Kadowaki T."/>
            <person name="McGarry J.W."/>
            <person name="Darby A.C."/>
            <person name="Makepeace B.L."/>
        </authorList>
    </citation>
    <scope>NUCLEOTIDE SEQUENCE [LARGE SCALE GENOMIC DNA]</scope>
    <source>
        <strain evidence="15">UoL-UT</strain>
    </source>
</reference>
<evidence type="ECO:0000256" key="13">
    <source>
        <dbReference type="SAM" id="MobiDB-lite"/>
    </source>
</evidence>
<dbReference type="PANTHER" id="PTHR45720">
    <property type="entry name" value="CHLORIDE CHANNEL PROTEIN 2"/>
    <property type="match status" value="1"/>
</dbReference>
<feature type="transmembrane region" description="Helical" evidence="14">
    <location>
        <begin position="516"/>
        <end position="535"/>
    </location>
</feature>
<evidence type="ECO:0000256" key="11">
    <source>
        <dbReference type="ARBA" id="ARBA00023214"/>
    </source>
</evidence>
<feature type="transmembrane region" description="Helical" evidence="14">
    <location>
        <begin position="459"/>
        <end position="479"/>
    </location>
</feature>
<dbReference type="PANTHER" id="PTHR45720:SF10">
    <property type="entry name" value="CHLORIDE CHANNEL PROTEIN 2"/>
    <property type="match status" value="1"/>
</dbReference>
<keyword evidence="10" id="KW-0869">Chloride channel</keyword>
<dbReference type="Proteomes" id="UP000288716">
    <property type="component" value="Unassembled WGS sequence"/>
</dbReference>
<evidence type="ECO:0000256" key="14">
    <source>
        <dbReference type="SAM" id="Phobius"/>
    </source>
</evidence>
<evidence type="ECO:0000256" key="3">
    <source>
        <dbReference type="ARBA" id="ARBA00022692"/>
    </source>
</evidence>
<evidence type="ECO:0000313" key="15">
    <source>
        <dbReference type="EMBL" id="RWS27823.1"/>
    </source>
</evidence>
<feature type="region of interest" description="Disordered" evidence="13">
    <location>
        <begin position="897"/>
        <end position="936"/>
    </location>
</feature>
<evidence type="ECO:0000256" key="10">
    <source>
        <dbReference type="ARBA" id="ARBA00023173"/>
    </source>
</evidence>
<feature type="transmembrane region" description="Helical" evidence="14">
    <location>
        <begin position="265"/>
        <end position="286"/>
    </location>
</feature>
<dbReference type="InterPro" id="IPR001807">
    <property type="entry name" value="ClC"/>
</dbReference>
<keyword evidence="6 14" id="KW-1133">Transmembrane helix</keyword>
<keyword evidence="9 14" id="KW-0472">Membrane</keyword>
<keyword evidence="11" id="KW-0868">Chloride</keyword>
<evidence type="ECO:0000256" key="4">
    <source>
        <dbReference type="ARBA" id="ARBA00022737"/>
    </source>
</evidence>
<dbReference type="Pfam" id="PF00654">
    <property type="entry name" value="Voltage_CLC"/>
    <property type="match status" value="1"/>
</dbReference>
<dbReference type="InterPro" id="IPR050970">
    <property type="entry name" value="Cl_channel_volt-gated"/>
</dbReference>
<dbReference type="CDD" id="cd03683">
    <property type="entry name" value="ClC_1_like"/>
    <property type="match status" value="1"/>
</dbReference>
<feature type="transmembrane region" description="Helical" evidence="14">
    <location>
        <begin position="485"/>
        <end position="509"/>
    </location>
</feature>
<accession>A0A443SJZ2</accession>
<dbReference type="FunFam" id="3.10.580.10:FF:000032">
    <property type="entry name" value="Chloride channel protein"/>
    <property type="match status" value="1"/>
</dbReference>
<evidence type="ECO:0000256" key="8">
    <source>
        <dbReference type="ARBA" id="ARBA00023122"/>
    </source>
</evidence>
<dbReference type="GO" id="GO:0005886">
    <property type="term" value="C:plasma membrane"/>
    <property type="evidence" value="ECO:0007669"/>
    <property type="project" value="TreeGrafter"/>
</dbReference>
<dbReference type="VEuPathDB" id="VectorBase:LDEU004217"/>
<feature type="transmembrane region" description="Helical" evidence="14">
    <location>
        <begin position="121"/>
        <end position="146"/>
    </location>
</feature>
<keyword evidence="2" id="KW-0813">Transport</keyword>
<organism evidence="15 16">
    <name type="scientific">Leptotrombidium deliense</name>
    <dbReference type="NCBI Taxonomy" id="299467"/>
    <lineage>
        <taxon>Eukaryota</taxon>
        <taxon>Metazoa</taxon>
        <taxon>Ecdysozoa</taxon>
        <taxon>Arthropoda</taxon>
        <taxon>Chelicerata</taxon>
        <taxon>Arachnida</taxon>
        <taxon>Acari</taxon>
        <taxon>Acariformes</taxon>
        <taxon>Trombidiformes</taxon>
        <taxon>Prostigmata</taxon>
        <taxon>Anystina</taxon>
        <taxon>Parasitengona</taxon>
        <taxon>Trombiculoidea</taxon>
        <taxon>Trombiculidae</taxon>
        <taxon>Leptotrombidium</taxon>
    </lineage>
</organism>
<evidence type="ECO:0000256" key="2">
    <source>
        <dbReference type="ARBA" id="ARBA00022448"/>
    </source>
</evidence>
<keyword evidence="7" id="KW-0406">Ion transport</keyword>
<evidence type="ECO:0000256" key="1">
    <source>
        <dbReference type="ARBA" id="ARBA00004141"/>
    </source>
</evidence>
<feature type="transmembrane region" description="Helical" evidence="14">
    <location>
        <begin position="229"/>
        <end position="253"/>
    </location>
</feature>
<keyword evidence="5" id="KW-0851">Voltage-gated channel</keyword>
<keyword evidence="4" id="KW-0677">Repeat</keyword>
<dbReference type="EMBL" id="NCKV01001760">
    <property type="protein sequence ID" value="RWS27823.1"/>
    <property type="molecule type" value="Genomic_DNA"/>
</dbReference>
<feature type="region of interest" description="Disordered" evidence="13">
    <location>
        <begin position="680"/>
        <end position="714"/>
    </location>
</feature>
<keyword evidence="12" id="KW-0407">Ion channel</keyword>
<gene>
    <name evidence="15" type="ORF">B4U80_10631</name>
</gene>
<dbReference type="PRINTS" id="PR00762">
    <property type="entry name" value="CLCHANNEL"/>
</dbReference>
<evidence type="ECO:0000256" key="7">
    <source>
        <dbReference type="ARBA" id="ARBA00023065"/>
    </source>
</evidence>
<dbReference type="Gene3D" id="1.10.3080.10">
    <property type="entry name" value="Clc chloride channel"/>
    <property type="match status" value="1"/>
</dbReference>
<dbReference type="FunFam" id="1.10.3080.10:FF:000003">
    <property type="entry name" value="Chloride channel 2"/>
    <property type="match status" value="1"/>
</dbReference>
<feature type="transmembrane region" description="Helical" evidence="14">
    <location>
        <begin position="424"/>
        <end position="447"/>
    </location>
</feature>
<dbReference type="SUPFAM" id="SSF81340">
    <property type="entry name" value="Clc chloride channel"/>
    <property type="match status" value="1"/>
</dbReference>
<keyword evidence="8" id="KW-0129">CBS domain</keyword>
<dbReference type="SUPFAM" id="SSF54631">
    <property type="entry name" value="CBS-domain pair"/>
    <property type="match status" value="1"/>
</dbReference>
<dbReference type="AlphaFoldDB" id="A0A443SJZ2"/>
<evidence type="ECO:0000256" key="5">
    <source>
        <dbReference type="ARBA" id="ARBA00022882"/>
    </source>
</evidence>
<evidence type="ECO:0000256" key="9">
    <source>
        <dbReference type="ARBA" id="ARBA00023136"/>
    </source>
</evidence>
<keyword evidence="16" id="KW-1185">Reference proteome</keyword>
<feature type="transmembrane region" description="Helical" evidence="14">
    <location>
        <begin position="80"/>
        <end position="101"/>
    </location>
</feature>
<feature type="transmembrane region" description="Helical" evidence="14">
    <location>
        <begin position="310"/>
        <end position="332"/>
    </location>
</feature>
<proteinExistence type="predicted"/>
<comment type="subcellular location">
    <subcellularLocation>
        <location evidence="1">Membrane</location>
        <topology evidence="1">Multi-pass membrane protein</topology>
    </subcellularLocation>
</comment>
<feature type="transmembrane region" description="Helical" evidence="14">
    <location>
        <begin position="198"/>
        <end position="217"/>
    </location>
</feature>
<evidence type="ECO:0000256" key="12">
    <source>
        <dbReference type="ARBA" id="ARBA00023303"/>
    </source>
</evidence>
<sequence>MERRGSALGYEHTLMYGQYREDLGQFAKRQAKRIRDHRKYEEQVLSKKGLKKYKSAWKRKLRDYFSIFWKYTFSRIGEDWVFLALLGIIMALLSFLMDRVIELCSETRMRLYNDLTGNNIFLKYLSWTLTPICLILFASGFVHIVAPQAVGSGIPEMKTILRGVVLKEYLTFRTLVAKMVGLTFTLGSGLPLGKEGPFVHIASIVATLLSQLVTSFKGIYENESRTGEMLAAACSVGVAATFYAPVGGVLFSIEVTSVFFAVRNYWRGFFAACCGATVWRLLGVWAHDDGISALFRTSFSSDFPFDPQELFIFAFIGAICGFAGAGYVAFHRQVVRFFRRHKRLNALLQSNRFLYPGLVTLICASVAFPPFLGKYMASTVSGHKVVLQFFSNKTWGVSDPDVGTQQILKDWTTEHTGIYFHLPFYIFMLWWTSTICSTIPVPSGLFIPVFKMGAAFGRLVGELMAYLCPNGIPFGGSTIPIVPGGYAVVGAAAFSGAVTHTISTTVMVFELTGQMSHILPVIIAVLIANAVAQSLKPSIYDSIIEIKKLPFLPSIVSTNSAAYNIMADDIMVRDVVYIWRKCTYRDIQNVLKSNLQIQSFPLVESPRSMILLGSVQRVELSELLQKQLGRDKRLQEVQRRYSIQDTIRYTTTPSGIESSRVSLESADLEASSSRRPSRFEVTPIFNQQDVPSSRSGSRPPSPKLSQLTPSPKAPVKSILKQTVNFTYSPHSTLSHGKKERITTYNTIHLLDSRLRNAFEAIFVKSLKLQDANVNKFCMSVHSQNKLNATSNSVPSTPTIQRRVQLPKERVIDMSPEEQLAWEDEQLNSVVDLSSIPVDPAPFQLVEHTSLMKVHSLFSMLQLNHTYVTSMGRLVGVVALKDIRTALEKMHAGTLVPQPKTQLGYPESDPQYEDSMTSTATAESIEPQESAVNNETV</sequence>
<dbReference type="OrthoDB" id="4564at2759"/>
<feature type="transmembrane region" description="Helical" evidence="14">
    <location>
        <begin position="353"/>
        <end position="372"/>
    </location>
</feature>
<dbReference type="InterPro" id="IPR014743">
    <property type="entry name" value="Cl-channel_core"/>
</dbReference>
<dbReference type="Gene3D" id="3.10.580.10">
    <property type="entry name" value="CBS-domain"/>
    <property type="match status" value="2"/>
</dbReference>